<dbReference type="OrthoDB" id="3398257at2"/>
<dbReference type="RefSeq" id="WP_083031606.1">
    <property type="nucleotide sequence ID" value="NZ_AP022618.1"/>
</dbReference>
<proteinExistence type="inferred from homology"/>
<evidence type="ECO:0000256" key="2">
    <source>
        <dbReference type="ARBA" id="ARBA00007531"/>
    </source>
</evidence>
<dbReference type="Proteomes" id="UP000192801">
    <property type="component" value="Unassembled WGS sequence"/>
</dbReference>
<keyword evidence="8" id="KW-1185">Reference proteome</keyword>
<dbReference type="Pfam" id="PF05423">
    <property type="entry name" value="Mycobact_memb"/>
    <property type="match status" value="1"/>
</dbReference>
<keyword evidence="4" id="KW-0812">Transmembrane</keyword>
<organism evidence="7 8">
    <name type="scientific">Mycolicibacterium insubricum</name>
    <dbReference type="NCBI Taxonomy" id="444597"/>
    <lineage>
        <taxon>Bacteria</taxon>
        <taxon>Bacillati</taxon>
        <taxon>Actinomycetota</taxon>
        <taxon>Actinomycetes</taxon>
        <taxon>Mycobacteriales</taxon>
        <taxon>Mycobacteriaceae</taxon>
        <taxon>Mycolicibacterium</taxon>
    </lineage>
</organism>
<dbReference type="InterPro" id="IPR038468">
    <property type="entry name" value="MmpS_C"/>
</dbReference>
<comment type="similarity">
    <text evidence="2">Belongs to the MmpS family.</text>
</comment>
<name>A0A1X0DAV6_9MYCO</name>
<dbReference type="InterPro" id="IPR008693">
    <property type="entry name" value="MmpS"/>
</dbReference>
<evidence type="ECO:0000256" key="5">
    <source>
        <dbReference type="ARBA" id="ARBA00022989"/>
    </source>
</evidence>
<comment type="subcellular location">
    <subcellularLocation>
        <location evidence="1">Cell membrane</location>
    </subcellularLocation>
</comment>
<protein>
    <submittedName>
        <fullName evidence="7">Uncharacterized protein</fullName>
    </submittedName>
</protein>
<evidence type="ECO:0000256" key="1">
    <source>
        <dbReference type="ARBA" id="ARBA00004236"/>
    </source>
</evidence>
<gene>
    <name evidence="7" type="ORF">BST26_13530</name>
</gene>
<dbReference type="AlphaFoldDB" id="A0A1X0DAV6"/>
<evidence type="ECO:0000256" key="3">
    <source>
        <dbReference type="ARBA" id="ARBA00022475"/>
    </source>
</evidence>
<dbReference type="EMBL" id="MVHS01000032">
    <property type="protein sequence ID" value="ORA69501.1"/>
    <property type="molecule type" value="Genomic_DNA"/>
</dbReference>
<reference evidence="7 8" key="1">
    <citation type="submission" date="2016-12" db="EMBL/GenBank/DDBJ databases">
        <title>The new phylogeny of genus Mycobacterium.</title>
        <authorList>
            <person name="Tortoli E."/>
            <person name="Trovato A."/>
            <person name="Cirillo D.M."/>
        </authorList>
    </citation>
    <scope>NUCLEOTIDE SEQUENCE [LARGE SCALE GENOMIC DNA]</scope>
    <source>
        <strain evidence="7 8">DSM 45130</strain>
    </source>
</reference>
<keyword evidence="5" id="KW-1133">Transmembrane helix</keyword>
<dbReference type="Gene3D" id="2.60.40.2880">
    <property type="entry name" value="MmpS1-5, C-terminal soluble domain"/>
    <property type="match status" value="1"/>
</dbReference>
<evidence type="ECO:0000256" key="4">
    <source>
        <dbReference type="ARBA" id="ARBA00022692"/>
    </source>
</evidence>
<accession>A0A1X0DAV6</accession>
<dbReference type="STRING" id="444597.BST26_13530"/>
<evidence type="ECO:0000256" key="6">
    <source>
        <dbReference type="ARBA" id="ARBA00023136"/>
    </source>
</evidence>
<comment type="caution">
    <text evidence="7">The sequence shown here is derived from an EMBL/GenBank/DDBJ whole genome shotgun (WGS) entry which is preliminary data.</text>
</comment>
<evidence type="ECO:0000313" key="7">
    <source>
        <dbReference type="EMBL" id="ORA69501.1"/>
    </source>
</evidence>
<sequence>MRRRLWATLRRHWTLVVLVVVVAVVGLTVSRLHGIFGSNNRISAPSVESIDNADFNPKRVTLEVFGSPGSTATVNFLDEQAQPHRVDDVTLPWSHELVTNDPTLFADLRAHGGTGSIGCRIIVDGILKDERSVDLAGGYVSCLDKTA</sequence>
<dbReference type="GO" id="GO:0005886">
    <property type="term" value="C:plasma membrane"/>
    <property type="evidence" value="ECO:0007669"/>
    <property type="project" value="UniProtKB-SubCell"/>
</dbReference>
<keyword evidence="3" id="KW-1003">Cell membrane</keyword>
<evidence type="ECO:0000313" key="8">
    <source>
        <dbReference type="Proteomes" id="UP000192801"/>
    </source>
</evidence>
<keyword evidence="6" id="KW-0472">Membrane</keyword>